<keyword evidence="2" id="KW-1185">Reference proteome</keyword>
<reference evidence="1 2" key="1">
    <citation type="journal article" date="2022" name="bioRxiv">
        <title>The genome of the oomycete Peronosclerospora sorghi, a cosmopolitan pathogen of maize and sorghum, is inflated with dispersed pseudogenes.</title>
        <authorList>
            <person name="Fletcher K."/>
            <person name="Martin F."/>
            <person name="Isakeit T."/>
            <person name="Cavanaugh K."/>
            <person name="Magill C."/>
            <person name="Michelmore R."/>
        </authorList>
    </citation>
    <scope>NUCLEOTIDE SEQUENCE [LARGE SCALE GENOMIC DNA]</scope>
    <source>
        <strain evidence="1">P6</strain>
    </source>
</reference>
<gene>
    <name evidence="1" type="ORF">PsorP6_001455</name>
</gene>
<evidence type="ECO:0000313" key="1">
    <source>
        <dbReference type="EMBL" id="KAI9922002.1"/>
    </source>
</evidence>
<dbReference type="EMBL" id="CM047580">
    <property type="protein sequence ID" value="KAI9922002.1"/>
    <property type="molecule type" value="Genomic_DNA"/>
</dbReference>
<dbReference type="Proteomes" id="UP001163321">
    <property type="component" value="Chromosome 1"/>
</dbReference>
<name>A0ACC0WUE6_9STRA</name>
<evidence type="ECO:0000313" key="2">
    <source>
        <dbReference type="Proteomes" id="UP001163321"/>
    </source>
</evidence>
<comment type="caution">
    <text evidence="1">The sequence shown here is derived from an EMBL/GenBank/DDBJ whole genome shotgun (WGS) entry which is preliminary data.</text>
</comment>
<protein>
    <submittedName>
        <fullName evidence="1">Uncharacterized protein</fullName>
    </submittedName>
</protein>
<proteinExistence type="predicted"/>
<accession>A0ACC0WUE6</accession>
<organism evidence="1 2">
    <name type="scientific">Peronosclerospora sorghi</name>
    <dbReference type="NCBI Taxonomy" id="230839"/>
    <lineage>
        <taxon>Eukaryota</taxon>
        <taxon>Sar</taxon>
        <taxon>Stramenopiles</taxon>
        <taxon>Oomycota</taxon>
        <taxon>Peronosporomycetes</taxon>
        <taxon>Peronosporales</taxon>
        <taxon>Peronosporaceae</taxon>
        <taxon>Peronosclerospora</taxon>
    </lineage>
</organism>
<sequence>MSRIARLAVVGDALSVPSRLVSTFLSPSVTTPIASKNTVSSKERYPVDRPHPSNTSVSNYICIACDRTIWDRVNPTSKMKRGIRLDSDGDVEMTVPRPLFEFMQAPRLLNGNQSSVTVWDKE</sequence>